<evidence type="ECO:0000256" key="3">
    <source>
        <dbReference type="ARBA" id="ARBA00022692"/>
    </source>
</evidence>
<proteinExistence type="inferred from homology"/>
<feature type="transmembrane region" description="Helical" evidence="6">
    <location>
        <begin position="16"/>
        <end position="35"/>
    </location>
</feature>
<keyword evidence="9" id="KW-1185">Reference proteome</keyword>
<evidence type="ECO:0000256" key="1">
    <source>
        <dbReference type="ARBA" id="ARBA00004141"/>
    </source>
</evidence>
<evidence type="ECO:0000256" key="5">
    <source>
        <dbReference type="ARBA" id="ARBA00023136"/>
    </source>
</evidence>
<evidence type="ECO:0000256" key="4">
    <source>
        <dbReference type="ARBA" id="ARBA00022989"/>
    </source>
</evidence>
<dbReference type="FunFam" id="1.20.120.1630:FF:000017">
    <property type="entry name" value="3-oxo-5-alpha-steroid 4-dehydrogenase family protein"/>
    <property type="match status" value="1"/>
</dbReference>
<dbReference type="EMBL" id="BAABME010026515">
    <property type="protein sequence ID" value="GAA0174044.1"/>
    <property type="molecule type" value="Genomic_DNA"/>
</dbReference>
<evidence type="ECO:0000259" key="7">
    <source>
        <dbReference type="Pfam" id="PF02544"/>
    </source>
</evidence>
<dbReference type="GO" id="GO:0016627">
    <property type="term" value="F:oxidoreductase activity, acting on the CH-CH group of donors"/>
    <property type="evidence" value="ECO:0007669"/>
    <property type="project" value="InterPro"/>
</dbReference>
<organism evidence="8 9">
    <name type="scientific">Lithospermum erythrorhizon</name>
    <name type="common">Purple gromwell</name>
    <name type="synonym">Lithospermum officinale var. erythrorhizon</name>
    <dbReference type="NCBI Taxonomy" id="34254"/>
    <lineage>
        <taxon>Eukaryota</taxon>
        <taxon>Viridiplantae</taxon>
        <taxon>Streptophyta</taxon>
        <taxon>Embryophyta</taxon>
        <taxon>Tracheophyta</taxon>
        <taxon>Spermatophyta</taxon>
        <taxon>Magnoliopsida</taxon>
        <taxon>eudicotyledons</taxon>
        <taxon>Gunneridae</taxon>
        <taxon>Pentapetalae</taxon>
        <taxon>asterids</taxon>
        <taxon>lamiids</taxon>
        <taxon>Boraginales</taxon>
        <taxon>Boraginaceae</taxon>
        <taxon>Boraginoideae</taxon>
        <taxon>Lithospermeae</taxon>
        <taxon>Lithospermum</taxon>
    </lineage>
</organism>
<feature type="transmembrane region" description="Helical" evidence="6">
    <location>
        <begin position="200"/>
        <end position="220"/>
    </location>
</feature>
<keyword evidence="3 6" id="KW-0812">Transmembrane</keyword>
<reference evidence="8 9" key="1">
    <citation type="submission" date="2024-01" db="EMBL/GenBank/DDBJ databases">
        <title>The complete chloroplast genome sequence of Lithospermum erythrorhizon: insights into the phylogenetic relationship among Boraginaceae species and the maternal lineages of purple gromwells.</title>
        <authorList>
            <person name="Okada T."/>
            <person name="Watanabe K."/>
        </authorList>
    </citation>
    <scope>NUCLEOTIDE SEQUENCE [LARGE SCALE GENOMIC DNA]</scope>
</reference>
<dbReference type="PANTHER" id="PTHR10556:SF35">
    <property type="entry name" value="3-OXO-5-ALPHA-STEROID 4-DEHYDROGENASE FAMILY PROTEIN"/>
    <property type="match status" value="1"/>
</dbReference>
<feature type="transmembrane region" description="Helical" evidence="6">
    <location>
        <begin position="161"/>
        <end position="179"/>
    </location>
</feature>
<evidence type="ECO:0000313" key="8">
    <source>
        <dbReference type="EMBL" id="GAA0174044.1"/>
    </source>
</evidence>
<dbReference type="Pfam" id="PF02544">
    <property type="entry name" value="Steroid_dh"/>
    <property type="match status" value="1"/>
</dbReference>
<gene>
    <name evidence="8" type="ORF">LIER_41649</name>
</gene>
<comment type="similarity">
    <text evidence="2">Belongs to the steroid 5-alpha reductase family.</text>
</comment>
<dbReference type="Gene3D" id="1.20.120.1630">
    <property type="match status" value="1"/>
</dbReference>
<evidence type="ECO:0000256" key="2">
    <source>
        <dbReference type="ARBA" id="ARBA00007742"/>
    </source>
</evidence>
<keyword evidence="5 6" id="KW-0472">Membrane</keyword>
<keyword evidence="4 6" id="KW-1133">Transmembrane helix</keyword>
<sequence>MVSLILFNFLFPPPQSMYITAMTVIGFVASAYLGFMEIKGKHLQYSKFFNVGGEKNKLAGKREAQISSKIGMLVLYTPACIAGLSSLIMFPNEGLRFTLVRGALTIHFLKRVLEVLFVHKYSASIDVEDTIIISLSYFSMTATTIYAQTLTKGLQEPSPNLMYPGIAIFVVGIGGNMYHHYLLSTLRSGGEKEYKIPKGGLFNLVICPHYLFEIVGFIGITCIAQTTYAFSFTCGTILYLMGRSYSTRDWYRSKFEDFPKNVKALIPFIF</sequence>
<dbReference type="PANTHER" id="PTHR10556">
    <property type="entry name" value="3-OXO-5-ALPHA-STEROID 4-DEHYDROGENASE"/>
    <property type="match status" value="1"/>
</dbReference>
<dbReference type="Proteomes" id="UP001454036">
    <property type="component" value="Unassembled WGS sequence"/>
</dbReference>
<feature type="transmembrane region" description="Helical" evidence="6">
    <location>
        <begin position="226"/>
        <end position="242"/>
    </location>
</feature>
<dbReference type="AlphaFoldDB" id="A0AAV3RCB4"/>
<dbReference type="PROSITE" id="PS50244">
    <property type="entry name" value="S5A_REDUCTASE"/>
    <property type="match status" value="1"/>
</dbReference>
<dbReference type="GO" id="GO:0006629">
    <property type="term" value="P:lipid metabolic process"/>
    <property type="evidence" value="ECO:0007669"/>
    <property type="project" value="InterPro"/>
</dbReference>
<accession>A0AAV3RCB4</accession>
<evidence type="ECO:0000313" key="9">
    <source>
        <dbReference type="Proteomes" id="UP001454036"/>
    </source>
</evidence>
<protein>
    <submittedName>
        <fullName evidence="8">Dehydrogenase</fullName>
    </submittedName>
</protein>
<dbReference type="InterPro" id="IPR001104">
    <property type="entry name" value="3-oxo-5_a-steroid_4-DH_C"/>
</dbReference>
<dbReference type="GO" id="GO:0016020">
    <property type="term" value="C:membrane"/>
    <property type="evidence" value="ECO:0007669"/>
    <property type="project" value="UniProtKB-SubCell"/>
</dbReference>
<comment type="caution">
    <text evidence="8">The sequence shown here is derived from an EMBL/GenBank/DDBJ whole genome shotgun (WGS) entry which is preliminary data.</text>
</comment>
<dbReference type="InterPro" id="IPR039357">
    <property type="entry name" value="SRD5A/TECR"/>
</dbReference>
<evidence type="ECO:0000256" key="6">
    <source>
        <dbReference type="SAM" id="Phobius"/>
    </source>
</evidence>
<name>A0AAV3RCB4_LITER</name>
<feature type="domain" description="3-oxo-5-alpha-steroid 4-dehydrogenase C-terminal" evidence="7">
    <location>
        <begin position="161"/>
        <end position="270"/>
    </location>
</feature>
<feature type="transmembrane region" description="Helical" evidence="6">
    <location>
        <begin position="70"/>
        <end position="90"/>
    </location>
</feature>
<comment type="subcellular location">
    <subcellularLocation>
        <location evidence="1">Membrane</location>
        <topology evidence="1">Multi-pass membrane protein</topology>
    </subcellularLocation>
</comment>